<dbReference type="InterPro" id="IPR029021">
    <property type="entry name" value="Prot-tyrosine_phosphatase-like"/>
</dbReference>
<dbReference type="GO" id="GO:0046856">
    <property type="term" value="P:phosphatidylinositol dephosphorylation"/>
    <property type="evidence" value="ECO:0007669"/>
    <property type="project" value="TreeGrafter"/>
</dbReference>
<comment type="similarity">
    <text evidence="1">Belongs to the protein-tyrosine phosphatase family. Non-receptor class myotubularin subfamily.</text>
</comment>
<name>A0A7I8WL31_BURXY</name>
<dbReference type="EMBL" id="CAJFDI010000003">
    <property type="protein sequence ID" value="CAD5220145.1"/>
    <property type="molecule type" value="Genomic_DNA"/>
</dbReference>
<dbReference type="InterPro" id="IPR003595">
    <property type="entry name" value="Tyr_Pase_cat"/>
</dbReference>
<feature type="domain" description="Myotubularin phosphatase" evidence="5">
    <location>
        <begin position="134"/>
        <end position="509"/>
    </location>
</feature>
<keyword evidence="7" id="KW-1185">Reference proteome</keyword>
<dbReference type="InterPro" id="IPR011011">
    <property type="entry name" value="Znf_FYVE_PHD"/>
</dbReference>
<dbReference type="PROSITE" id="PS00383">
    <property type="entry name" value="TYR_PHOSPHATASE_1"/>
    <property type="match status" value="1"/>
</dbReference>
<dbReference type="InterPro" id="IPR030564">
    <property type="entry name" value="Myotubularin"/>
</dbReference>
<organism evidence="6 7">
    <name type="scientific">Bursaphelenchus xylophilus</name>
    <name type="common">Pinewood nematode worm</name>
    <name type="synonym">Aphelenchoides xylophilus</name>
    <dbReference type="NCBI Taxonomy" id="6326"/>
    <lineage>
        <taxon>Eukaryota</taxon>
        <taxon>Metazoa</taxon>
        <taxon>Ecdysozoa</taxon>
        <taxon>Nematoda</taxon>
        <taxon>Chromadorea</taxon>
        <taxon>Rhabditida</taxon>
        <taxon>Tylenchina</taxon>
        <taxon>Tylenchomorpha</taxon>
        <taxon>Aphelenchoidea</taxon>
        <taxon>Aphelenchoididae</taxon>
        <taxon>Bursaphelenchus</taxon>
    </lineage>
</organism>
<dbReference type="SUPFAM" id="SSF57903">
    <property type="entry name" value="FYVE/PHD zinc finger"/>
    <property type="match status" value="1"/>
</dbReference>
<dbReference type="AlphaFoldDB" id="A0A7I8WL31"/>
<feature type="active site" description="Phosphocysteine intermediate" evidence="3">
    <location>
        <position position="344"/>
    </location>
</feature>
<feature type="binding site" evidence="4">
    <location>
        <begin position="344"/>
        <end position="350"/>
    </location>
    <ligand>
        <name>substrate</name>
    </ligand>
</feature>
<keyword evidence="2" id="KW-0443">Lipid metabolism</keyword>
<dbReference type="EMBL" id="CAJFCV020000003">
    <property type="protein sequence ID" value="CAG9106000.1"/>
    <property type="molecule type" value="Genomic_DNA"/>
</dbReference>
<dbReference type="SMR" id="A0A7I8WL31"/>
<dbReference type="SMART" id="SM00404">
    <property type="entry name" value="PTPc_motif"/>
    <property type="match status" value="1"/>
</dbReference>
<dbReference type="PANTHER" id="PTHR10807:SF8">
    <property type="entry name" value="PHOSPHATIDYLINOSITOL-3-PHOSPHATE PHOSPHATASE"/>
    <property type="match status" value="1"/>
</dbReference>
<evidence type="ECO:0000256" key="2">
    <source>
        <dbReference type="ARBA" id="ARBA00023098"/>
    </source>
</evidence>
<dbReference type="InterPro" id="IPR011993">
    <property type="entry name" value="PH-like_dom_sf"/>
</dbReference>
<feature type="binding site" evidence="4">
    <location>
        <begin position="283"/>
        <end position="284"/>
    </location>
    <ligand>
        <name>substrate</name>
    </ligand>
</feature>
<comment type="caution">
    <text evidence="6">The sequence shown here is derived from an EMBL/GenBank/DDBJ whole genome shotgun (WGS) entry which is preliminary data.</text>
</comment>
<accession>A0A7I8WL31</accession>
<proteinExistence type="inferred from homology"/>
<dbReference type="PANTHER" id="PTHR10807">
    <property type="entry name" value="MYOTUBULARIN-RELATED"/>
    <property type="match status" value="1"/>
</dbReference>
<dbReference type="Proteomes" id="UP000582659">
    <property type="component" value="Unassembled WGS sequence"/>
</dbReference>
<dbReference type="GO" id="GO:0106018">
    <property type="term" value="F:phosphatidylinositol-3,5-bisphosphate phosphatase activity"/>
    <property type="evidence" value="ECO:0007669"/>
    <property type="project" value="TreeGrafter"/>
</dbReference>
<gene>
    <name evidence="6" type="ORF">BXYJ_LOCUS6032</name>
</gene>
<evidence type="ECO:0000256" key="3">
    <source>
        <dbReference type="PIRSR" id="PIRSR630564-1"/>
    </source>
</evidence>
<evidence type="ECO:0000259" key="5">
    <source>
        <dbReference type="PROSITE" id="PS51339"/>
    </source>
</evidence>
<dbReference type="InterPro" id="IPR016130">
    <property type="entry name" value="Tyr_Pase_AS"/>
</dbReference>
<dbReference type="Gene3D" id="2.30.29.30">
    <property type="entry name" value="Pleckstrin-homology domain (PH domain)/Phosphotyrosine-binding domain (PTB)"/>
    <property type="match status" value="1"/>
</dbReference>
<dbReference type="SUPFAM" id="SSF52799">
    <property type="entry name" value="(Phosphotyrosine protein) phosphatases II"/>
    <property type="match status" value="1"/>
</dbReference>
<dbReference type="PROSITE" id="PS51339">
    <property type="entry name" value="PPASE_MYOTUBULARIN"/>
    <property type="match status" value="1"/>
</dbReference>
<evidence type="ECO:0000256" key="1">
    <source>
        <dbReference type="ARBA" id="ARBA00007471"/>
    </source>
</evidence>
<dbReference type="GO" id="GO:0005737">
    <property type="term" value="C:cytoplasm"/>
    <property type="evidence" value="ECO:0007669"/>
    <property type="project" value="TreeGrafter"/>
</dbReference>
<dbReference type="InterPro" id="IPR048994">
    <property type="entry name" value="PH-GRAM_MTMR6-9"/>
</dbReference>
<dbReference type="Pfam" id="PF21098">
    <property type="entry name" value="PH-GRAM_MTMR6-like"/>
    <property type="match status" value="1"/>
</dbReference>
<reference evidence="6" key="1">
    <citation type="submission" date="2020-09" db="EMBL/GenBank/DDBJ databases">
        <authorList>
            <person name="Kikuchi T."/>
        </authorList>
    </citation>
    <scope>NUCLEOTIDE SEQUENCE</scope>
    <source>
        <strain evidence="6">Ka4C1</strain>
    </source>
</reference>
<evidence type="ECO:0000313" key="7">
    <source>
        <dbReference type="Proteomes" id="UP000659654"/>
    </source>
</evidence>
<dbReference type="Proteomes" id="UP000659654">
    <property type="component" value="Unassembled WGS sequence"/>
</dbReference>
<sequence length="610" mass="69899">MHRTGEVSTPTSAFQMKKVQWVDRLGSEPNIPGSIHITSSHTVFRSDGGGKEIWSFQILNALIQSIEKSALTPNGTMLTIKCKHFLSLTLLIAKERDTQEIYECLMASARLYNISGAFAFIHREKDKDSGADADWNRLNWEDEFQRQELNENWKLSDFNRNYVYSDTYPEKLWFPANASTQVLIGSASFRSRGRLPALTYFYKPTGAVICRCAQPLSGFSARCVEDENLMEQIRNANPSSSAPVYVVDTRPRINAMANKVQGKGYEDARNYQNMQFHFFDIENIHVMRQSQQKLLDACQKQLSVTEYLKAVDSSGWLKHLKALFDCGKFIADSLVIGNSCVVHCSDGWDRTSQTVSIAQLLLDPFYQTIKGFQTLIDKDWLGFGFKFDDRCGHITTGNDESAKEISPIFTQFIDVVYQIMRVEPHVFEFNERFLFEISEHSYSCQFGTFLGNCDKDRTDLRVYQRTKSLWKHMESNLNTYSNPFYKPNSLDINRIELPYSAIVVWSALYNRFDTGIQPREYLADLGSAIKEHNVLMERMLKGDGDLPPKVALQWQPLLNCEECASAVCRREFVSRFDRRQHCASCGFVFCSRCIRPAQDRSINLCNRCGA</sequence>
<dbReference type="OrthoDB" id="271628at2759"/>
<evidence type="ECO:0000313" key="6">
    <source>
        <dbReference type="EMBL" id="CAD5220145.1"/>
    </source>
</evidence>
<dbReference type="InterPro" id="IPR010569">
    <property type="entry name" value="Myotubularin-like_Pase_dom"/>
</dbReference>
<evidence type="ECO:0000256" key="4">
    <source>
        <dbReference type="PIRSR" id="PIRSR630564-2"/>
    </source>
</evidence>
<dbReference type="SUPFAM" id="SSF50729">
    <property type="entry name" value="PH domain-like"/>
    <property type="match status" value="1"/>
</dbReference>
<dbReference type="GO" id="GO:0004438">
    <property type="term" value="F:phosphatidylinositol-3-phosphate phosphatase activity"/>
    <property type="evidence" value="ECO:0007669"/>
    <property type="project" value="TreeGrafter"/>
</dbReference>
<protein>
    <submittedName>
        <fullName evidence="6">(pine wood nematode) hypothetical protein</fullName>
    </submittedName>
</protein>
<dbReference type="Pfam" id="PF06602">
    <property type="entry name" value="Myotub-related"/>
    <property type="match status" value="1"/>
</dbReference>